<proteinExistence type="predicted"/>
<reference evidence="1" key="1">
    <citation type="submission" date="2019-08" db="EMBL/GenBank/DDBJ databases">
        <authorList>
            <person name="Kucharzyk K."/>
            <person name="Murdoch R.W."/>
            <person name="Higgins S."/>
            <person name="Loffler F."/>
        </authorList>
    </citation>
    <scope>NUCLEOTIDE SEQUENCE</scope>
</reference>
<comment type="caution">
    <text evidence="1">The sequence shown here is derived from an EMBL/GenBank/DDBJ whole genome shotgun (WGS) entry which is preliminary data.</text>
</comment>
<dbReference type="EMBL" id="VSSQ01041702">
    <property type="protein sequence ID" value="MPM95178.1"/>
    <property type="molecule type" value="Genomic_DNA"/>
</dbReference>
<protein>
    <submittedName>
        <fullName evidence="1">Uncharacterized protein</fullName>
    </submittedName>
</protein>
<gene>
    <name evidence="1" type="ORF">SDC9_142331</name>
</gene>
<accession>A0A645E1B9</accession>
<dbReference type="AlphaFoldDB" id="A0A645E1B9"/>
<sequence>MDILVRLEGANPNGEVYVDCNNPNRHYLRCRDGRKKSQMIWSVAVIWNIDNDVYEAAAKVLPGTTFHIVDSMRKELYCEQVTLDKAKNTPVAKRTAPIFEDELLALIQDATEKNRLCGYHEWRETVTCVDDPAHHHTEDWVRTHSEQITDVEVVEAHMYLGQEVCLCRRDVESKQLDLLWTVYSIYWDGKDVEVGYSFK</sequence>
<evidence type="ECO:0000313" key="1">
    <source>
        <dbReference type="EMBL" id="MPM95178.1"/>
    </source>
</evidence>
<organism evidence="1">
    <name type="scientific">bioreactor metagenome</name>
    <dbReference type="NCBI Taxonomy" id="1076179"/>
    <lineage>
        <taxon>unclassified sequences</taxon>
        <taxon>metagenomes</taxon>
        <taxon>ecological metagenomes</taxon>
    </lineage>
</organism>
<name>A0A645E1B9_9ZZZZ</name>